<evidence type="ECO:0000313" key="1">
    <source>
        <dbReference type="EMBL" id="QJA90612.1"/>
    </source>
</evidence>
<gene>
    <name evidence="1" type="ORF">MM415B03635_0015</name>
</gene>
<organism evidence="1">
    <name type="scientific">viral metagenome</name>
    <dbReference type="NCBI Taxonomy" id="1070528"/>
    <lineage>
        <taxon>unclassified sequences</taxon>
        <taxon>metagenomes</taxon>
        <taxon>organismal metagenomes</taxon>
    </lineage>
</organism>
<sequence length="275" mass="30386">MQLRLMARTLNLLRQSVGALESYTPASMGSIASYLLAEHNCVADVGALPILWEIEDALLVPRPAIYIVHVPEYVQTILGNITRAVGRGRGTPRGPVTQHAVGNFILQENLPVLIRAPELFPGLRLVRRTDLGARSAIDRRPKVSIYERIYRAYVRRCIAHPGPNGTSSEQAARDRIYAAFDSVGPIALAGLPGLPRWRWFEAHTHPMARVVQLVREVQVPFDFAFNLEAAARDHAIMTRMASFLLVQDLAAPLTRVTPGGYLADTLEQALEGRGE</sequence>
<name>A0A6M3LA41_9ZZZZ</name>
<accession>A0A6M3LA41</accession>
<proteinExistence type="predicted"/>
<protein>
    <submittedName>
        <fullName evidence="1">Uncharacterized protein</fullName>
    </submittedName>
</protein>
<dbReference type="AlphaFoldDB" id="A0A6M3LA41"/>
<reference evidence="1" key="1">
    <citation type="submission" date="2020-03" db="EMBL/GenBank/DDBJ databases">
        <title>The deep terrestrial virosphere.</title>
        <authorList>
            <person name="Holmfeldt K."/>
            <person name="Nilsson E."/>
            <person name="Simone D."/>
            <person name="Lopez-Fernandez M."/>
            <person name="Wu X."/>
            <person name="de Brujin I."/>
            <person name="Lundin D."/>
            <person name="Andersson A."/>
            <person name="Bertilsson S."/>
            <person name="Dopson M."/>
        </authorList>
    </citation>
    <scope>NUCLEOTIDE SEQUENCE</scope>
    <source>
        <strain evidence="1">MM415B03635</strain>
    </source>
</reference>
<dbReference type="EMBL" id="MT142924">
    <property type="protein sequence ID" value="QJA90612.1"/>
    <property type="molecule type" value="Genomic_DNA"/>
</dbReference>